<keyword evidence="1" id="KW-0479">Metal-binding</keyword>
<dbReference type="GO" id="GO:0008270">
    <property type="term" value="F:zinc ion binding"/>
    <property type="evidence" value="ECO:0007669"/>
    <property type="project" value="UniProtKB-KW"/>
</dbReference>
<dbReference type="InterPro" id="IPR011422">
    <property type="entry name" value="BRAP2/ETP1_RRM"/>
</dbReference>
<name>A0A4Y9ZLZ9_9AGAM</name>
<dbReference type="InterPro" id="IPR013083">
    <property type="entry name" value="Znf_RING/FYVE/PHD"/>
</dbReference>
<dbReference type="Proteomes" id="UP000298061">
    <property type="component" value="Unassembled WGS sequence"/>
</dbReference>
<dbReference type="PANTHER" id="PTHR24007">
    <property type="entry name" value="BRCA1-ASSOCIATED PROTEIN"/>
    <property type="match status" value="1"/>
</dbReference>
<dbReference type="CDD" id="cd12717">
    <property type="entry name" value="RRM_ETP1"/>
    <property type="match status" value="1"/>
</dbReference>
<keyword evidence="5" id="KW-0472">Membrane</keyword>
<dbReference type="Gene3D" id="3.30.40.10">
    <property type="entry name" value="Zinc/RING finger domain, C3HC4 (zinc finger)"/>
    <property type="match status" value="1"/>
</dbReference>
<dbReference type="PROSITE" id="PS50089">
    <property type="entry name" value="ZF_RING_2"/>
    <property type="match status" value="1"/>
</dbReference>
<keyword evidence="8" id="KW-1185">Reference proteome</keyword>
<dbReference type="CDD" id="cd16457">
    <property type="entry name" value="RING-H2_BRAP2"/>
    <property type="match status" value="1"/>
</dbReference>
<dbReference type="GO" id="GO:0061630">
    <property type="term" value="F:ubiquitin protein ligase activity"/>
    <property type="evidence" value="ECO:0007669"/>
    <property type="project" value="TreeGrafter"/>
</dbReference>
<accession>A0A4Y9ZLZ9</accession>
<dbReference type="InterPro" id="IPR001841">
    <property type="entry name" value="Znf_RING"/>
</dbReference>
<dbReference type="GO" id="GO:0007265">
    <property type="term" value="P:Ras protein signal transduction"/>
    <property type="evidence" value="ECO:0007669"/>
    <property type="project" value="TreeGrafter"/>
</dbReference>
<dbReference type="Pfam" id="PF07576">
    <property type="entry name" value="BRAP2"/>
    <property type="match status" value="1"/>
</dbReference>
<organism evidence="7 8">
    <name type="scientific">Hericium alpestre</name>
    <dbReference type="NCBI Taxonomy" id="135208"/>
    <lineage>
        <taxon>Eukaryota</taxon>
        <taxon>Fungi</taxon>
        <taxon>Dikarya</taxon>
        <taxon>Basidiomycota</taxon>
        <taxon>Agaricomycotina</taxon>
        <taxon>Agaricomycetes</taxon>
        <taxon>Russulales</taxon>
        <taxon>Hericiaceae</taxon>
        <taxon>Hericium</taxon>
    </lineage>
</organism>
<proteinExistence type="predicted"/>
<keyword evidence="5" id="KW-0812">Transmembrane</keyword>
<dbReference type="Pfam" id="PF13639">
    <property type="entry name" value="zf-RING_2"/>
    <property type="match status" value="1"/>
</dbReference>
<comment type="caution">
    <text evidence="7">The sequence shown here is derived from an EMBL/GenBank/DDBJ whole genome shotgun (WGS) entry which is preliminary data.</text>
</comment>
<evidence type="ECO:0000256" key="4">
    <source>
        <dbReference type="PROSITE-ProRule" id="PRU00175"/>
    </source>
</evidence>
<dbReference type="InterPro" id="IPR034931">
    <property type="entry name" value="ETP1_RRM"/>
</dbReference>
<dbReference type="SUPFAM" id="SSF57850">
    <property type="entry name" value="RING/U-box"/>
    <property type="match status" value="1"/>
</dbReference>
<protein>
    <recommendedName>
        <fullName evidence="6">RING-type domain-containing protein</fullName>
    </recommendedName>
</protein>
<evidence type="ECO:0000313" key="7">
    <source>
        <dbReference type="EMBL" id="TFY75304.1"/>
    </source>
</evidence>
<evidence type="ECO:0000313" key="8">
    <source>
        <dbReference type="Proteomes" id="UP000298061"/>
    </source>
</evidence>
<evidence type="ECO:0000256" key="1">
    <source>
        <dbReference type="ARBA" id="ARBA00022723"/>
    </source>
</evidence>
<evidence type="ECO:0000259" key="6">
    <source>
        <dbReference type="PROSITE" id="PS50089"/>
    </source>
</evidence>
<evidence type="ECO:0000256" key="3">
    <source>
        <dbReference type="ARBA" id="ARBA00022833"/>
    </source>
</evidence>
<dbReference type="OrthoDB" id="273556at2759"/>
<dbReference type="STRING" id="135208.A0A4Y9ZLZ9"/>
<evidence type="ECO:0000256" key="5">
    <source>
        <dbReference type="SAM" id="Phobius"/>
    </source>
</evidence>
<sequence>MIIQNADTDGVMLAILAVPAWMMPADLLAFVAPAAEGMAHVRILRDSVPTRSIVLIKFRKPEDAVEFHEAYNGKPFNSMEAETCHVVRVASVGIDTEDSVSLAITRLGSSQAPVYELPSCPVCLERMDSAVTGLVTVPCSHTFHCMCLSKWGDSRSVFLNS</sequence>
<dbReference type="GO" id="GO:0016567">
    <property type="term" value="P:protein ubiquitination"/>
    <property type="evidence" value="ECO:0007669"/>
    <property type="project" value="TreeGrafter"/>
</dbReference>
<feature type="domain" description="RING-type" evidence="6">
    <location>
        <begin position="120"/>
        <end position="151"/>
    </location>
</feature>
<keyword evidence="2 4" id="KW-0863">Zinc-finger</keyword>
<feature type="transmembrane region" description="Helical" evidence="5">
    <location>
        <begin position="12"/>
        <end position="35"/>
    </location>
</feature>
<dbReference type="AlphaFoldDB" id="A0A4Y9ZLZ9"/>
<keyword evidence="3" id="KW-0862">Zinc</keyword>
<reference evidence="7 8" key="1">
    <citation type="submission" date="2019-02" db="EMBL/GenBank/DDBJ databases">
        <title>Genome sequencing of the rare red list fungi Hericium alpestre (H. flagellum).</title>
        <authorList>
            <person name="Buettner E."/>
            <person name="Kellner H."/>
        </authorList>
    </citation>
    <scope>NUCLEOTIDE SEQUENCE [LARGE SCALE GENOMIC DNA]</scope>
    <source>
        <strain evidence="7 8">DSM 108284</strain>
    </source>
</reference>
<dbReference type="PANTHER" id="PTHR24007:SF7">
    <property type="entry name" value="BRCA1-ASSOCIATED PROTEIN"/>
    <property type="match status" value="1"/>
</dbReference>
<dbReference type="InterPro" id="IPR047243">
    <property type="entry name" value="RING-H2_BRAP2"/>
</dbReference>
<gene>
    <name evidence="7" type="ORF">EWM64_g8709</name>
</gene>
<dbReference type="GO" id="GO:0005737">
    <property type="term" value="C:cytoplasm"/>
    <property type="evidence" value="ECO:0007669"/>
    <property type="project" value="TreeGrafter"/>
</dbReference>
<dbReference type="EMBL" id="SFCI01001634">
    <property type="protein sequence ID" value="TFY75304.1"/>
    <property type="molecule type" value="Genomic_DNA"/>
</dbReference>
<evidence type="ECO:0000256" key="2">
    <source>
        <dbReference type="ARBA" id="ARBA00022771"/>
    </source>
</evidence>
<keyword evidence="5" id="KW-1133">Transmembrane helix</keyword>